<evidence type="ECO:0000313" key="5">
    <source>
        <dbReference type="Proteomes" id="UP000005408"/>
    </source>
</evidence>
<proteinExistence type="predicted"/>
<dbReference type="InterPro" id="IPR036364">
    <property type="entry name" value="SEA_dom_sf"/>
</dbReference>
<sequence>MSWISTTFSPSTTTSATTTDIYMDPEVVTLYVELLLNEPWNPELANSSSSTFKDKAKMVETELDRILSSGNNESTYYNSSKVTSFSNGSIHVLSEVYYSKSHIHLTGSDDNLVTRVKSTLKNAPKHLPIISGSTLVYLTKTEIQKTDSSSSAAIIIGVVTAISLLFMILCSICLILAFKRFRRKRKVAHKDPLKEDSETGSYHSSEDLSIQDDDDEYHNTEYKFEIPSFVAATRMVPPSTHMWTREDTLPHIRKARLAKEKDMLPTPDNLAYLNEFCHEASVPEERPPSYDKITPPMEKQPDVASQKSSNLADRPSTSAQADALDKASQGVRSPKSSGASSRDRSVSSADLSDEETETSPEYSNNATSSKGMSETSEGTSKGTSTDTSGAKPVKKGRKRRSKGRPYVPLSKRLPKPEKPKIYKSNQPLKVNKSKLQEKLSEIAKQNEDKLYNPHGEVWRSLVTKIFPQDQSKNESDC</sequence>
<feature type="compositionally biased region" description="Low complexity" evidence="1">
    <location>
        <begin position="371"/>
        <end position="389"/>
    </location>
</feature>
<accession>A0A8W8JTR9</accession>
<dbReference type="PROSITE" id="PS50024">
    <property type="entry name" value="SEA"/>
    <property type="match status" value="1"/>
</dbReference>
<evidence type="ECO:0000256" key="2">
    <source>
        <dbReference type="SAM" id="Phobius"/>
    </source>
</evidence>
<feature type="compositionally biased region" description="Polar residues" evidence="1">
    <location>
        <begin position="359"/>
        <end position="370"/>
    </location>
</feature>
<dbReference type="Proteomes" id="UP000005408">
    <property type="component" value="Unassembled WGS sequence"/>
</dbReference>
<protein>
    <recommendedName>
        <fullName evidence="3">SEA domain-containing protein</fullName>
    </recommendedName>
</protein>
<evidence type="ECO:0000313" key="4">
    <source>
        <dbReference type="EnsemblMetazoa" id="G20476.1:cds"/>
    </source>
</evidence>
<feature type="region of interest" description="Disordered" evidence="1">
    <location>
        <begin position="189"/>
        <end position="212"/>
    </location>
</feature>
<dbReference type="AlphaFoldDB" id="A0A8W8JTR9"/>
<feature type="compositionally biased region" description="Low complexity" evidence="1">
    <location>
        <begin position="332"/>
        <end position="350"/>
    </location>
</feature>
<dbReference type="Pfam" id="PF01390">
    <property type="entry name" value="SEA"/>
    <property type="match status" value="1"/>
</dbReference>
<reference evidence="4" key="1">
    <citation type="submission" date="2022-08" db="UniProtKB">
        <authorList>
            <consortium name="EnsemblMetazoa"/>
        </authorList>
    </citation>
    <scope>IDENTIFICATION</scope>
    <source>
        <strain evidence="4">05x7-T-G4-1.051#20</strain>
    </source>
</reference>
<dbReference type="Gene3D" id="3.30.70.960">
    <property type="entry name" value="SEA domain"/>
    <property type="match status" value="1"/>
</dbReference>
<dbReference type="InterPro" id="IPR000082">
    <property type="entry name" value="SEA_dom"/>
</dbReference>
<feature type="region of interest" description="Disordered" evidence="1">
    <location>
        <begin position="281"/>
        <end position="431"/>
    </location>
</feature>
<organism evidence="4 5">
    <name type="scientific">Magallana gigas</name>
    <name type="common">Pacific oyster</name>
    <name type="synonym">Crassostrea gigas</name>
    <dbReference type="NCBI Taxonomy" id="29159"/>
    <lineage>
        <taxon>Eukaryota</taxon>
        <taxon>Metazoa</taxon>
        <taxon>Spiralia</taxon>
        <taxon>Lophotrochozoa</taxon>
        <taxon>Mollusca</taxon>
        <taxon>Bivalvia</taxon>
        <taxon>Autobranchia</taxon>
        <taxon>Pteriomorphia</taxon>
        <taxon>Ostreida</taxon>
        <taxon>Ostreoidea</taxon>
        <taxon>Ostreidae</taxon>
        <taxon>Magallana</taxon>
    </lineage>
</organism>
<dbReference type="EnsemblMetazoa" id="G20476.1">
    <property type="protein sequence ID" value="G20476.1:cds"/>
    <property type="gene ID" value="G20476"/>
</dbReference>
<feature type="compositionally biased region" description="Polar residues" evidence="1">
    <location>
        <begin position="303"/>
        <end position="320"/>
    </location>
</feature>
<dbReference type="SUPFAM" id="SSF82671">
    <property type="entry name" value="SEA domain"/>
    <property type="match status" value="1"/>
</dbReference>
<keyword evidence="2" id="KW-1133">Transmembrane helix</keyword>
<feature type="transmembrane region" description="Helical" evidence="2">
    <location>
        <begin position="152"/>
        <end position="178"/>
    </location>
</feature>
<name>A0A8W8JTR9_MAGGI</name>
<feature type="domain" description="SEA" evidence="3">
    <location>
        <begin position="24"/>
        <end position="141"/>
    </location>
</feature>
<feature type="compositionally biased region" description="Basic residues" evidence="1">
    <location>
        <begin position="392"/>
        <end position="403"/>
    </location>
</feature>
<evidence type="ECO:0000259" key="3">
    <source>
        <dbReference type="PROSITE" id="PS50024"/>
    </source>
</evidence>
<keyword evidence="2" id="KW-0472">Membrane</keyword>
<evidence type="ECO:0000256" key="1">
    <source>
        <dbReference type="SAM" id="MobiDB-lite"/>
    </source>
</evidence>
<keyword evidence="2" id="KW-0812">Transmembrane</keyword>
<keyword evidence="5" id="KW-1185">Reference proteome</keyword>